<dbReference type="PANTHER" id="PTHR34309">
    <property type="entry name" value="SLR1406 PROTEIN"/>
    <property type="match status" value="1"/>
</dbReference>
<proteinExistence type="predicted"/>
<feature type="chain" id="PRO_5047052355" evidence="1">
    <location>
        <begin position="33"/>
        <end position="174"/>
    </location>
</feature>
<dbReference type="Pfam" id="PF03928">
    <property type="entry name" value="HbpS-like"/>
    <property type="match status" value="1"/>
</dbReference>
<dbReference type="InterPro" id="IPR052517">
    <property type="entry name" value="GlcG_carb_metab_protein"/>
</dbReference>
<dbReference type="EMBL" id="NRRV01000026">
    <property type="protein sequence ID" value="MBK1631470.1"/>
    <property type="molecule type" value="Genomic_DNA"/>
</dbReference>
<evidence type="ECO:0000313" key="3">
    <source>
        <dbReference type="Proteomes" id="UP000748752"/>
    </source>
</evidence>
<feature type="signal peptide" evidence="1">
    <location>
        <begin position="1"/>
        <end position="32"/>
    </location>
</feature>
<name>A0ABS1CHS1_9GAMM</name>
<organism evidence="2 3">
    <name type="scientific">Thiohalocapsa halophila</name>
    <dbReference type="NCBI Taxonomy" id="69359"/>
    <lineage>
        <taxon>Bacteria</taxon>
        <taxon>Pseudomonadati</taxon>
        <taxon>Pseudomonadota</taxon>
        <taxon>Gammaproteobacteria</taxon>
        <taxon>Chromatiales</taxon>
        <taxon>Chromatiaceae</taxon>
        <taxon>Thiohalocapsa</taxon>
    </lineage>
</organism>
<accession>A0ABS1CHS1</accession>
<keyword evidence="1" id="KW-0732">Signal</keyword>
<gene>
    <name evidence="2" type="ORF">CKO31_12100</name>
</gene>
<reference evidence="2 3" key="1">
    <citation type="journal article" date="2020" name="Microorganisms">
        <title>Osmotic Adaptation and Compatible Solute Biosynthesis of Phototrophic Bacteria as Revealed from Genome Analyses.</title>
        <authorList>
            <person name="Imhoff J.F."/>
            <person name="Rahn T."/>
            <person name="Kunzel S."/>
            <person name="Keller A."/>
            <person name="Neulinger S.C."/>
        </authorList>
    </citation>
    <scope>NUCLEOTIDE SEQUENCE [LARGE SCALE GENOMIC DNA]</scope>
    <source>
        <strain evidence="2 3">DSM 6210</strain>
    </source>
</reference>
<keyword evidence="3" id="KW-1185">Reference proteome</keyword>
<dbReference type="PANTHER" id="PTHR34309:SF10">
    <property type="entry name" value="SLR1406 PROTEIN"/>
    <property type="match status" value="1"/>
</dbReference>
<dbReference type="SUPFAM" id="SSF143744">
    <property type="entry name" value="GlcG-like"/>
    <property type="match status" value="1"/>
</dbReference>
<dbReference type="InterPro" id="IPR038084">
    <property type="entry name" value="PduO/GlcC-like_sf"/>
</dbReference>
<dbReference type="Gene3D" id="3.30.450.150">
    <property type="entry name" value="Haem-degrading domain"/>
    <property type="match status" value="1"/>
</dbReference>
<comment type="caution">
    <text evidence="2">The sequence shown here is derived from an EMBL/GenBank/DDBJ whole genome shotgun (WGS) entry which is preliminary data.</text>
</comment>
<sequence length="174" mass="17725">MIRPLRTRTAAGVTALCAAALITAGVASPALAEDPMTVSVKRLSLDTAQKIAQATIDACREKGIQIGVTVVDRDGVVQVQLRDTIAAPITVPISYKKAYTAVNFNANTSAMAERADTAVGRQDFLVMSAGGVTVTTGGSLVGGVGVSGAPAGETDEECAQAGVDAVQDDLEMAF</sequence>
<dbReference type="Proteomes" id="UP000748752">
    <property type="component" value="Unassembled WGS sequence"/>
</dbReference>
<dbReference type="RefSeq" id="WP_200237747.1">
    <property type="nucleotide sequence ID" value="NZ_NRRV01000026.1"/>
</dbReference>
<evidence type="ECO:0000256" key="1">
    <source>
        <dbReference type="SAM" id="SignalP"/>
    </source>
</evidence>
<evidence type="ECO:0000313" key="2">
    <source>
        <dbReference type="EMBL" id="MBK1631470.1"/>
    </source>
</evidence>
<dbReference type="InterPro" id="IPR005624">
    <property type="entry name" value="PduO/GlcC-like"/>
</dbReference>
<protein>
    <submittedName>
        <fullName evidence="2">Adenosylcobalamin biosynthesis, GlcG-related protein</fullName>
    </submittedName>
</protein>